<dbReference type="Gene3D" id="3.30.450.20">
    <property type="entry name" value="PAS domain"/>
    <property type="match status" value="2"/>
</dbReference>
<evidence type="ECO:0000256" key="2">
    <source>
        <dbReference type="ARBA" id="ARBA00012438"/>
    </source>
</evidence>
<dbReference type="InterPro" id="IPR013656">
    <property type="entry name" value="PAS_4"/>
</dbReference>
<dbReference type="SMART" id="SM00387">
    <property type="entry name" value="HATPase_c"/>
    <property type="match status" value="1"/>
</dbReference>
<protein>
    <recommendedName>
        <fullName evidence="2">histidine kinase</fullName>
        <ecNumber evidence="2">2.7.13.3</ecNumber>
    </recommendedName>
</protein>
<dbReference type="Pfam" id="PF08448">
    <property type="entry name" value="PAS_4"/>
    <property type="match status" value="1"/>
</dbReference>
<evidence type="ECO:0000256" key="1">
    <source>
        <dbReference type="ARBA" id="ARBA00000085"/>
    </source>
</evidence>
<dbReference type="PROSITE" id="PS50112">
    <property type="entry name" value="PAS"/>
    <property type="match status" value="2"/>
</dbReference>
<dbReference type="SUPFAM" id="SSF52172">
    <property type="entry name" value="CheY-like"/>
    <property type="match status" value="1"/>
</dbReference>
<dbReference type="SUPFAM" id="SSF55785">
    <property type="entry name" value="PYP-like sensor domain (PAS domain)"/>
    <property type="match status" value="2"/>
</dbReference>
<dbReference type="Gene3D" id="3.30.565.10">
    <property type="entry name" value="Histidine kinase-like ATPase, C-terminal domain"/>
    <property type="match status" value="1"/>
</dbReference>
<dbReference type="EMBL" id="CP014525">
    <property type="protein sequence ID" value="AMW33821.1"/>
    <property type="molecule type" value="Genomic_DNA"/>
</dbReference>
<dbReference type="GeneID" id="53315553"/>
<gene>
    <name evidence="9" type="ORF">AY555_00040</name>
</gene>
<dbReference type="PROSITE" id="PS50109">
    <property type="entry name" value="HIS_KIN"/>
    <property type="match status" value="1"/>
</dbReference>
<feature type="domain" description="Histidine kinase" evidence="6">
    <location>
        <begin position="408"/>
        <end position="633"/>
    </location>
</feature>
<dbReference type="PRINTS" id="PR00344">
    <property type="entry name" value="BCTRLSENSOR"/>
</dbReference>
<dbReference type="Pfam" id="PF02518">
    <property type="entry name" value="HATPase_c"/>
    <property type="match status" value="1"/>
</dbReference>
<sequence>MIILHDLHLGGVYVLAAGILCLATCSLFFYIRHLLRDVGCLRCLLEADDVARLMVDSNGHVLAVNSRAKTFWRGSKPDAELARRIDRADEETFGALERLLSAVTRQIPENVDVMLQGERGLAEWWRIGVCPVPMTSPCAGGVIWTAQDVTAHRAIEDILRRDRDVQAEFLYLMPAGLYSVDANEQLRFVNQRLADWLGYNVNELLGMPLSSILADGSRPDAEEAWSGVLRFCDRTGNIFSAMVEQVAFDDAGETRTRSVVMRQAHTTDLSCSPVDQWFRIVFASLPVGLCLVDVEGVVTDANEAFLRLCGYDASSLKETSVRNVLAEDDRVTWDALFEQALLDGNVEAGMAREVRFCKCPDKAASLGIVPLGGALFMAFFFDNTAHRNLEIQFAQAQKMQAMGQLAGGVAHDFNNLLTAMIGFCDLLLQRHGAGDPSFADLMQIKQNANRAANLVRQLLAFSRKQPLRPRQVLVTDALTEISHLLRRLLGESIHLELRLGRDVGAIRVDPGQLDQVIINLAVNARDAMPGGGRLSIETRREMVGSPMVVGAESLSAGEYTVITVSDTGTGISRENLARIFEPFFSTKTGSVGAGTGLGLSTVYGIVRQTGGVILVDSSVGQGTKFIIYLPCADNAVTEEAEALDTGLIGIAASQRQAVGKDLSGSATILLVEDEDAVRVFASRALRNKGYRVVEACSGEQALEKLADEQDIDLLVTDMIMPGMDGATLARRVKVEKPDIQVILISGYSEEAAGGGIADSTDFSFLPKPFSLTQLAERVHAVLLRRRECVNSA</sequence>
<dbReference type="SMART" id="SM00091">
    <property type="entry name" value="PAS"/>
    <property type="match status" value="3"/>
</dbReference>
<dbReference type="STRING" id="1549855.AY555_00040"/>
<dbReference type="KEGG" id="hjo:AY555_00040"/>
<keyword evidence="5" id="KW-1133">Transmembrane helix</keyword>
<keyword evidence="5" id="KW-0472">Membrane</keyword>
<feature type="domain" description="Response regulatory" evidence="7">
    <location>
        <begin position="667"/>
        <end position="782"/>
    </location>
</feature>
<dbReference type="SMART" id="SM00448">
    <property type="entry name" value="REC"/>
    <property type="match status" value="1"/>
</dbReference>
<dbReference type="AlphaFoldDB" id="A0A143DAS5"/>
<dbReference type="PROSITE" id="PS50110">
    <property type="entry name" value="RESPONSE_REGULATORY"/>
    <property type="match status" value="1"/>
</dbReference>
<dbReference type="GO" id="GO:0000155">
    <property type="term" value="F:phosphorelay sensor kinase activity"/>
    <property type="evidence" value="ECO:0007669"/>
    <property type="project" value="InterPro"/>
</dbReference>
<name>A0A143DAS5_9PROT</name>
<dbReference type="Pfam" id="PF00512">
    <property type="entry name" value="HisKA"/>
    <property type="match status" value="1"/>
</dbReference>
<dbReference type="PANTHER" id="PTHR43065">
    <property type="entry name" value="SENSOR HISTIDINE KINASE"/>
    <property type="match status" value="1"/>
</dbReference>
<dbReference type="InterPro" id="IPR036890">
    <property type="entry name" value="HATPase_C_sf"/>
</dbReference>
<dbReference type="CDD" id="cd00082">
    <property type="entry name" value="HisKA"/>
    <property type="match status" value="1"/>
</dbReference>
<dbReference type="InterPro" id="IPR000014">
    <property type="entry name" value="PAS"/>
</dbReference>
<keyword evidence="5" id="KW-0812">Transmembrane</keyword>
<evidence type="ECO:0000259" key="6">
    <source>
        <dbReference type="PROSITE" id="PS50109"/>
    </source>
</evidence>
<evidence type="ECO:0000256" key="3">
    <source>
        <dbReference type="ARBA" id="ARBA00022553"/>
    </source>
</evidence>
<dbReference type="InterPro" id="IPR036097">
    <property type="entry name" value="HisK_dim/P_sf"/>
</dbReference>
<dbReference type="InterPro" id="IPR011006">
    <property type="entry name" value="CheY-like_superfamily"/>
</dbReference>
<dbReference type="Gene3D" id="1.10.287.130">
    <property type="match status" value="1"/>
</dbReference>
<dbReference type="OrthoDB" id="9796100at2"/>
<dbReference type="RefSeq" id="WP_066131751.1">
    <property type="nucleotide sequence ID" value="NZ_CP014525.1"/>
</dbReference>
<dbReference type="Proteomes" id="UP000076066">
    <property type="component" value="Chromosome"/>
</dbReference>
<dbReference type="SMART" id="SM00388">
    <property type="entry name" value="HisKA"/>
    <property type="match status" value="1"/>
</dbReference>
<dbReference type="FunFam" id="1.10.287.130:FF:000037">
    <property type="entry name" value="Hybrid sensor histidine kinase/response regulator"/>
    <property type="match status" value="1"/>
</dbReference>
<dbReference type="InterPro" id="IPR001789">
    <property type="entry name" value="Sig_transdc_resp-reg_receiver"/>
</dbReference>
<dbReference type="InterPro" id="IPR003661">
    <property type="entry name" value="HisK_dim/P_dom"/>
</dbReference>
<dbReference type="PANTHER" id="PTHR43065:SF42">
    <property type="entry name" value="TWO-COMPONENT SENSOR PPRA"/>
    <property type="match status" value="1"/>
</dbReference>
<dbReference type="EC" id="2.7.13.3" evidence="2"/>
<feature type="domain" description="PAS" evidence="8">
    <location>
        <begin position="274"/>
        <end position="344"/>
    </location>
</feature>
<feature type="domain" description="PAS" evidence="8">
    <location>
        <begin position="162"/>
        <end position="206"/>
    </location>
</feature>
<keyword evidence="3 4" id="KW-0597">Phosphoprotein</keyword>
<comment type="catalytic activity">
    <reaction evidence="1">
        <text>ATP + protein L-histidine = ADP + protein N-phospho-L-histidine.</text>
        <dbReference type="EC" id="2.7.13.3"/>
    </reaction>
</comment>
<dbReference type="SUPFAM" id="SSF47384">
    <property type="entry name" value="Homodimeric domain of signal transducing histidine kinase"/>
    <property type="match status" value="1"/>
</dbReference>
<dbReference type="InterPro" id="IPR005467">
    <property type="entry name" value="His_kinase_dom"/>
</dbReference>
<dbReference type="Gene3D" id="3.40.50.2300">
    <property type="match status" value="1"/>
</dbReference>
<evidence type="ECO:0000313" key="10">
    <source>
        <dbReference type="Proteomes" id="UP000076066"/>
    </source>
</evidence>
<evidence type="ECO:0000259" key="7">
    <source>
        <dbReference type="PROSITE" id="PS50110"/>
    </source>
</evidence>
<dbReference type="Pfam" id="PF00072">
    <property type="entry name" value="Response_reg"/>
    <property type="match status" value="1"/>
</dbReference>
<feature type="modified residue" description="4-aspartylphosphate" evidence="4">
    <location>
        <position position="717"/>
    </location>
</feature>
<organism evidence="9 10">
    <name type="scientific">Haematospirillum jordaniae</name>
    <dbReference type="NCBI Taxonomy" id="1549855"/>
    <lineage>
        <taxon>Bacteria</taxon>
        <taxon>Pseudomonadati</taxon>
        <taxon>Pseudomonadota</taxon>
        <taxon>Alphaproteobacteria</taxon>
        <taxon>Rhodospirillales</taxon>
        <taxon>Novispirillaceae</taxon>
        <taxon>Haematospirillum</taxon>
    </lineage>
</organism>
<evidence type="ECO:0000313" key="9">
    <source>
        <dbReference type="EMBL" id="AMW33821.1"/>
    </source>
</evidence>
<dbReference type="Pfam" id="PF13188">
    <property type="entry name" value="PAS_8"/>
    <property type="match status" value="1"/>
</dbReference>
<evidence type="ECO:0000256" key="4">
    <source>
        <dbReference type="PROSITE-ProRule" id="PRU00169"/>
    </source>
</evidence>
<proteinExistence type="predicted"/>
<feature type="transmembrane region" description="Helical" evidence="5">
    <location>
        <begin position="12"/>
        <end position="31"/>
    </location>
</feature>
<dbReference type="NCBIfam" id="TIGR00229">
    <property type="entry name" value="sensory_box"/>
    <property type="match status" value="1"/>
</dbReference>
<accession>A0A143DAS5</accession>
<dbReference type="CDD" id="cd00130">
    <property type="entry name" value="PAS"/>
    <property type="match status" value="2"/>
</dbReference>
<reference evidence="9 10" key="1">
    <citation type="submission" date="2016-02" db="EMBL/GenBank/DDBJ databases">
        <title>Complete Genome of H5569, the type strain of the newly described species Haematospirillium jordaniae.</title>
        <authorList>
            <person name="Nicholson A.C."/>
            <person name="Humrighouse B.W."/>
            <person name="Loparov V."/>
            <person name="McQuiston J.R."/>
        </authorList>
    </citation>
    <scope>NUCLEOTIDE SEQUENCE [LARGE SCALE GENOMIC DNA]</scope>
    <source>
        <strain evidence="9 10">H5569</strain>
    </source>
</reference>
<keyword evidence="10" id="KW-1185">Reference proteome</keyword>
<dbReference type="InterPro" id="IPR035965">
    <property type="entry name" value="PAS-like_dom_sf"/>
</dbReference>
<evidence type="ECO:0000256" key="5">
    <source>
        <dbReference type="SAM" id="Phobius"/>
    </source>
</evidence>
<evidence type="ECO:0000259" key="8">
    <source>
        <dbReference type="PROSITE" id="PS50112"/>
    </source>
</evidence>
<dbReference type="InterPro" id="IPR004358">
    <property type="entry name" value="Sig_transdc_His_kin-like_C"/>
</dbReference>
<dbReference type="InterPro" id="IPR003594">
    <property type="entry name" value="HATPase_dom"/>
</dbReference>
<dbReference type="SUPFAM" id="SSF55874">
    <property type="entry name" value="ATPase domain of HSP90 chaperone/DNA topoisomerase II/histidine kinase"/>
    <property type="match status" value="1"/>
</dbReference>